<sequence>KVKVPSPVQRDEDYDLSESKRGAKRAQKGSLWALLPSNPHSIHRGLPRWEQVVLHRLQIHSMVTPVWRARFQRPTDQQDTGFDPKCMHCGVPATCHHLVWSCPGTCRERVAAINSLPP</sequence>
<organism evidence="2">
    <name type="scientific">Ixodes ricinus</name>
    <name type="common">Common tick</name>
    <name type="synonym">Acarus ricinus</name>
    <dbReference type="NCBI Taxonomy" id="34613"/>
    <lineage>
        <taxon>Eukaryota</taxon>
        <taxon>Metazoa</taxon>
        <taxon>Ecdysozoa</taxon>
        <taxon>Arthropoda</taxon>
        <taxon>Chelicerata</taxon>
        <taxon>Arachnida</taxon>
        <taxon>Acari</taxon>
        <taxon>Parasitiformes</taxon>
        <taxon>Ixodida</taxon>
        <taxon>Ixodoidea</taxon>
        <taxon>Ixodidae</taxon>
        <taxon>Ixodinae</taxon>
        <taxon>Ixodes</taxon>
    </lineage>
</organism>
<feature type="non-terminal residue" evidence="2">
    <location>
        <position position="118"/>
    </location>
</feature>
<dbReference type="AlphaFoldDB" id="A0A147BQS6"/>
<evidence type="ECO:0000313" key="2">
    <source>
        <dbReference type="EMBL" id="JAR93118.1"/>
    </source>
</evidence>
<reference evidence="2" key="1">
    <citation type="journal article" date="2018" name="PLoS Negl. Trop. Dis.">
        <title>Sialome diversity of ticks revealed by RNAseq of single tick salivary glands.</title>
        <authorList>
            <person name="Perner J."/>
            <person name="Kropackova S."/>
            <person name="Kopacek P."/>
            <person name="Ribeiro J.M."/>
        </authorList>
    </citation>
    <scope>NUCLEOTIDE SEQUENCE</scope>
    <source>
        <strain evidence="2">Siblings of single egg batch collected in Ceske Budejovice</strain>
        <tissue evidence="2">Salivary glands</tissue>
    </source>
</reference>
<feature type="non-terminal residue" evidence="2">
    <location>
        <position position="1"/>
    </location>
</feature>
<name>A0A147BQS6_IXORI</name>
<protein>
    <submittedName>
        <fullName evidence="2">Uncharacterized protein</fullName>
    </submittedName>
</protein>
<accession>A0A147BQS6</accession>
<feature type="region of interest" description="Disordered" evidence="1">
    <location>
        <begin position="1"/>
        <end position="28"/>
    </location>
</feature>
<dbReference type="EMBL" id="GEGO01002286">
    <property type="protein sequence ID" value="JAR93118.1"/>
    <property type="molecule type" value="Transcribed_RNA"/>
</dbReference>
<proteinExistence type="predicted"/>
<evidence type="ECO:0000256" key="1">
    <source>
        <dbReference type="SAM" id="MobiDB-lite"/>
    </source>
</evidence>